<reference evidence="7" key="1">
    <citation type="journal article" date="2019" name="Int. J. Syst. Evol. Microbiol.">
        <title>The Global Catalogue of Microorganisms (GCM) 10K type strain sequencing project: providing services to taxonomists for standard genome sequencing and annotation.</title>
        <authorList>
            <consortium name="The Broad Institute Genomics Platform"/>
            <consortium name="The Broad Institute Genome Sequencing Center for Infectious Disease"/>
            <person name="Wu L."/>
            <person name="Ma J."/>
        </authorList>
    </citation>
    <scope>NUCLEOTIDE SEQUENCE [LARGE SCALE GENOMIC DNA]</scope>
    <source>
        <strain evidence="7">KCTC 33849</strain>
    </source>
</reference>
<evidence type="ECO:0000313" key="6">
    <source>
        <dbReference type="EMBL" id="MFD2698866.1"/>
    </source>
</evidence>
<comment type="similarity">
    <text evidence="4">Belongs to the Nudix hydrolase family.</text>
</comment>
<name>A0ABW5SGP2_9BACL</name>
<proteinExistence type="inferred from homology"/>
<gene>
    <name evidence="6" type="ORF">ACFSVM_00150</name>
</gene>
<comment type="caution">
    <text evidence="6">The sequence shown here is derived from an EMBL/GenBank/DDBJ whole genome shotgun (WGS) entry which is preliminary data.</text>
</comment>
<dbReference type="RefSeq" id="WP_379259738.1">
    <property type="nucleotide sequence ID" value="NZ_JBHUMJ010000002.1"/>
</dbReference>
<dbReference type="Pfam" id="PF00293">
    <property type="entry name" value="NUDIX"/>
    <property type="match status" value="1"/>
</dbReference>
<keyword evidence="7" id="KW-1185">Reference proteome</keyword>
<evidence type="ECO:0000256" key="1">
    <source>
        <dbReference type="ARBA" id="ARBA00001946"/>
    </source>
</evidence>
<dbReference type="EMBL" id="JBHUMJ010000002">
    <property type="protein sequence ID" value="MFD2698866.1"/>
    <property type="molecule type" value="Genomic_DNA"/>
</dbReference>
<dbReference type="InterPro" id="IPR000086">
    <property type="entry name" value="NUDIX_hydrolase_dom"/>
</dbReference>
<dbReference type="Proteomes" id="UP001597540">
    <property type="component" value="Unassembled WGS sequence"/>
</dbReference>
<evidence type="ECO:0000256" key="4">
    <source>
        <dbReference type="RuleBase" id="RU003476"/>
    </source>
</evidence>
<dbReference type="InterPro" id="IPR020476">
    <property type="entry name" value="Nudix_hydrolase"/>
</dbReference>
<dbReference type="EC" id="3.6.-.-" evidence="6"/>
<sequence length="143" mass="15677">MQRRNVVYSLIMDDTCSKVLMVQNMDNGRWSLPGGAVEANETLEQAAVREAREETGLSIQVGELVGVSECIIEKRGEQVLFFTFLSEVIGGELQITSPEEIGEIAWINMDHADQLMPVPSYQGGLKAAARADRGITYIDEGTA</sequence>
<evidence type="ECO:0000256" key="2">
    <source>
        <dbReference type="ARBA" id="ARBA00022801"/>
    </source>
</evidence>
<dbReference type="CDD" id="cd02883">
    <property type="entry name" value="NUDIX_Hydrolase"/>
    <property type="match status" value="1"/>
</dbReference>
<dbReference type="PROSITE" id="PS51462">
    <property type="entry name" value="NUDIX"/>
    <property type="match status" value="1"/>
</dbReference>
<dbReference type="PANTHER" id="PTHR43046">
    <property type="entry name" value="GDP-MANNOSE MANNOSYL HYDROLASE"/>
    <property type="match status" value="1"/>
</dbReference>
<dbReference type="Gene3D" id="3.90.79.10">
    <property type="entry name" value="Nucleoside Triphosphate Pyrophosphohydrolase"/>
    <property type="match status" value="1"/>
</dbReference>
<comment type="cofactor">
    <cofactor evidence="1">
        <name>Mg(2+)</name>
        <dbReference type="ChEBI" id="CHEBI:18420"/>
    </cofactor>
</comment>
<accession>A0ABW5SGP2</accession>
<dbReference type="PANTHER" id="PTHR43046:SF12">
    <property type="entry name" value="GDP-MANNOSE MANNOSYL HYDROLASE"/>
    <property type="match status" value="1"/>
</dbReference>
<dbReference type="GO" id="GO:0016787">
    <property type="term" value="F:hydrolase activity"/>
    <property type="evidence" value="ECO:0007669"/>
    <property type="project" value="UniProtKB-KW"/>
</dbReference>
<dbReference type="InterPro" id="IPR015797">
    <property type="entry name" value="NUDIX_hydrolase-like_dom_sf"/>
</dbReference>
<keyword evidence="3" id="KW-0460">Magnesium</keyword>
<dbReference type="SUPFAM" id="SSF55811">
    <property type="entry name" value="Nudix"/>
    <property type="match status" value="1"/>
</dbReference>
<evidence type="ECO:0000259" key="5">
    <source>
        <dbReference type="PROSITE" id="PS51462"/>
    </source>
</evidence>
<protein>
    <submittedName>
        <fullName evidence="6">NUDIX hydrolase</fullName>
        <ecNumber evidence="6">3.6.-.-</ecNumber>
    </submittedName>
</protein>
<evidence type="ECO:0000256" key="3">
    <source>
        <dbReference type="ARBA" id="ARBA00022842"/>
    </source>
</evidence>
<dbReference type="InterPro" id="IPR020084">
    <property type="entry name" value="NUDIX_hydrolase_CS"/>
</dbReference>
<dbReference type="PRINTS" id="PR00502">
    <property type="entry name" value="NUDIXFAMILY"/>
</dbReference>
<organism evidence="6 7">
    <name type="scientific">Paenibacillus shunpengii</name>
    <dbReference type="NCBI Taxonomy" id="2054424"/>
    <lineage>
        <taxon>Bacteria</taxon>
        <taxon>Bacillati</taxon>
        <taxon>Bacillota</taxon>
        <taxon>Bacilli</taxon>
        <taxon>Bacillales</taxon>
        <taxon>Paenibacillaceae</taxon>
        <taxon>Paenibacillus</taxon>
    </lineage>
</organism>
<dbReference type="PROSITE" id="PS00893">
    <property type="entry name" value="NUDIX_BOX"/>
    <property type="match status" value="1"/>
</dbReference>
<evidence type="ECO:0000313" key="7">
    <source>
        <dbReference type="Proteomes" id="UP001597540"/>
    </source>
</evidence>
<keyword evidence="2 4" id="KW-0378">Hydrolase</keyword>
<feature type="domain" description="Nudix hydrolase" evidence="5">
    <location>
        <begin position="2"/>
        <end position="129"/>
    </location>
</feature>